<evidence type="ECO:0000259" key="4">
    <source>
        <dbReference type="PROSITE" id="PS50240"/>
    </source>
</evidence>
<accession>A0AAJ6YUQ4</accession>
<proteinExistence type="inferred from homology"/>
<dbReference type="KEGG" id="csol:105367726"/>
<dbReference type="InterPro" id="IPR043504">
    <property type="entry name" value="Peptidase_S1_PA_chymotrypsin"/>
</dbReference>
<organism evidence="5 6">
    <name type="scientific">Ceratosolen solmsi marchali</name>
    <dbReference type="NCBI Taxonomy" id="326594"/>
    <lineage>
        <taxon>Eukaryota</taxon>
        <taxon>Metazoa</taxon>
        <taxon>Ecdysozoa</taxon>
        <taxon>Arthropoda</taxon>
        <taxon>Hexapoda</taxon>
        <taxon>Insecta</taxon>
        <taxon>Pterygota</taxon>
        <taxon>Neoptera</taxon>
        <taxon>Endopterygota</taxon>
        <taxon>Hymenoptera</taxon>
        <taxon>Apocrita</taxon>
        <taxon>Proctotrupomorpha</taxon>
        <taxon>Chalcidoidea</taxon>
        <taxon>Agaonidae</taxon>
        <taxon>Agaoninae</taxon>
        <taxon>Ceratosolen</taxon>
    </lineage>
</organism>
<evidence type="ECO:0000256" key="1">
    <source>
        <dbReference type="ARBA" id="ARBA00023157"/>
    </source>
</evidence>
<feature type="domain" description="Peptidase S1" evidence="4">
    <location>
        <begin position="30"/>
        <end position="344"/>
    </location>
</feature>
<dbReference type="Gene3D" id="2.40.10.10">
    <property type="entry name" value="Trypsin-like serine proteases"/>
    <property type="match status" value="2"/>
</dbReference>
<dbReference type="FunFam" id="2.40.10.10:FF:000068">
    <property type="entry name" value="transmembrane protease serine 2"/>
    <property type="match status" value="1"/>
</dbReference>
<feature type="signal peptide" evidence="3">
    <location>
        <begin position="1"/>
        <end position="25"/>
    </location>
</feature>
<dbReference type="InterPro" id="IPR001254">
    <property type="entry name" value="Trypsin_dom"/>
</dbReference>
<evidence type="ECO:0000256" key="3">
    <source>
        <dbReference type="SAM" id="SignalP"/>
    </source>
</evidence>
<keyword evidence="3" id="KW-0732">Signal</keyword>
<keyword evidence="5" id="KW-1185">Reference proteome</keyword>
<evidence type="ECO:0000313" key="6">
    <source>
        <dbReference type="RefSeq" id="XP_011504797.1"/>
    </source>
</evidence>
<evidence type="ECO:0000313" key="5">
    <source>
        <dbReference type="Proteomes" id="UP000695007"/>
    </source>
</evidence>
<gene>
    <name evidence="6" type="primary">LOC105367726</name>
</gene>
<sequence>MIRIHKMVYQLIVLTFALLTIGASAKNVRILGGQNADTQAYPFIASLKRMDDPNTFCGGAIISNKHILTAAQCMCYVKYEFKLIRVFTGIISMDTNVGTPHRIAQVYVHPRFTGIQNSDEMNLHDIAVIQLGKAIEFNEFQSAIELLNRDVIDNEIGFVLGWGSTTYPLNSYPLQLQKAEMNIVPSRMYKRLFNFLVHDIQFCVLDKRGVGTCTLKKAIEFNEFQSAIQLLDRDVAENDNGFVLGWGSTTFPENSYPLQMQKADMRIIPERFYSTYFKFLVHDTQFCVLDKKGVGTWTGEGGDPFVVDGKLAGFVSLTHPCALGTPDIYTKIYYYVDFIREMMNR</sequence>
<dbReference type="PANTHER" id="PTHR24256">
    <property type="entry name" value="TRYPTASE-RELATED"/>
    <property type="match status" value="1"/>
</dbReference>
<dbReference type="SMART" id="SM00020">
    <property type="entry name" value="Tryp_SPc"/>
    <property type="match status" value="1"/>
</dbReference>
<name>A0AAJ6YUQ4_9HYME</name>
<dbReference type="GO" id="GO:0006508">
    <property type="term" value="P:proteolysis"/>
    <property type="evidence" value="ECO:0007669"/>
    <property type="project" value="InterPro"/>
</dbReference>
<dbReference type="RefSeq" id="XP_011504797.1">
    <property type="nucleotide sequence ID" value="XM_011506495.1"/>
</dbReference>
<protein>
    <submittedName>
        <fullName evidence="6">Kallikrein-8-like</fullName>
    </submittedName>
</protein>
<dbReference type="SUPFAM" id="SSF50494">
    <property type="entry name" value="Trypsin-like serine proteases"/>
    <property type="match status" value="2"/>
</dbReference>
<reference evidence="6" key="1">
    <citation type="submission" date="2025-08" db="UniProtKB">
        <authorList>
            <consortium name="RefSeq"/>
        </authorList>
    </citation>
    <scope>IDENTIFICATION</scope>
</reference>
<dbReference type="AlphaFoldDB" id="A0AAJ6YUQ4"/>
<keyword evidence="1" id="KW-1015">Disulfide bond</keyword>
<dbReference type="InterPro" id="IPR051487">
    <property type="entry name" value="Ser/Thr_Proteases_Immune/Dev"/>
</dbReference>
<dbReference type="InterPro" id="IPR009003">
    <property type="entry name" value="Peptidase_S1_PA"/>
</dbReference>
<dbReference type="Proteomes" id="UP000695007">
    <property type="component" value="Unplaced"/>
</dbReference>
<dbReference type="PROSITE" id="PS50240">
    <property type="entry name" value="TRYPSIN_DOM"/>
    <property type="match status" value="1"/>
</dbReference>
<evidence type="ECO:0000256" key="2">
    <source>
        <dbReference type="ARBA" id="ARBA00024195"/>
    </source>
</evidence>
<comment type="similarity">
    <text evidence="2">Belongs to the peptidase S1 family. CLIP subfamily.</text>
</comment>
<dbReference type="GeneID" id="105367726"/>
<dbReference type="Pfam" id="PF00089">
    <property type="entry name" value="Trypsin"/>
    <property type="match status" value="2"/>
</dbReference>
<feature type="chain" id="PRO_5042534197" evidence="3">
    <location>
        <begin position="26"/>
        <end position="345"/>
    </location>
</feature>
<dbReference type="GO" id="GO:0004252">
    <property type="term" value="F:serine-type endopeptidase activity"/>
    <property type="evidence" value="ECO:0007669"/>
    <property type="project" value="InterPro"/>
</dbReference>